<reference evidence="1 2" key="1">
    <citation type="submission" date="2016-11" db="EMBL/GenBank/DDBJ databases">
        <authorList>
            <person name="Jaros S."/>
            <person name="Januszkiewicz K."/>
            <person name="Wedrychowicz H."/>
        </authorList>
    </citation>
    <scope>NUCLEOTIDE SEQUENCE [LARGE SCALE GENOMIC DNA]</scope>
    <source>
        <strain evidence="1 2">DSM 14809</strain>
    </source>
</reference>
<dbReference type="AlphaFoldDB" id="A0A1M6JEA2"/>
<dbReference type="EMBL" id="FQYQ01000023">
    <property type="protein sequence ID" value="SHJ45031.1"/>
    <property type="molecule type" value="Genomic_DNA"/>
</dbReference>
<dbReference type="OrthoDB" id="2085296at2"/>
<name>A0A1M6JEA2_PSEXY</name>
<accession>A0A1M6JEA2</accession>
<dbReference type="RefSeq" id="WP_072918718.1">
    <property type="nucleotide sequence ID" value="NZ_FQYQ01000023.1"/>
</dbReference>
<organism evidence="1 2">
    <name type="scientific">Pseudobutyrivibrio xylanivorans DSM 14809</name>
    <dbReference type="NCBI Taxonomy" id="1123012"/>
    <lineage>
        <taxon>Bacteria</taxon>
        <taxon>Bacillati</taxon>
        <taxon>Bacillota</taxon>
        <taxon>Clostridia</taxon>
        <taxon>Lachnospirales</taxon>
        <taxon>Lachnospiraceae</taxon>
        <taxon>Pseudobutyrivibrio</taxon>
    </lineage>
</organism>
<gene>
    <name evidence="1" type="ORF">SAMN02745725_02573</name>
</gene>
<dbReference type="Proteomes" id="UP000184185">
    <property type="component" value="Unassembled WGS sequence"/>
</dbReference>
<proteinExistence type="predicted"/>
<evidence type="ECO:0000313" key="2">
    <source>
        <dbReference type="Proteomes" id="UP000184185"/>
    </source>
</evidence>
<keyword evidence="2" id="KW-1185">Reference proteome</keyword>
<sequence length="240" mass="27057">MIEEFHEICNVLVSKLNSRNVKISRDVVVEGIALANPVVGVAATGANSFLDTLDNYLLSRLLMGLSSGLNQEKQINDLYNFVKTSEERAFLVGTIFKQTMASQSPKACVVMGKILANHIGDNESDFTRDEIIALTALANATDYDLESFSIIMRQCVKNDENGAKRISYNKSIDKIEDMIPELNSTCAWCTYNRLFTYNPMEWGSFDGEKLIVDTHYKITASSEILIRWIDEVKQIWDYGK</sequence>
<protein>
    <submittedName>
        <fullName evidence="1">Uncharacterized protein</fullName>
    </submittedName>
</protein>
<evidence type="ECO:0000313" key="1">
    <source>
        <dbReference type="EMBL" id="SHJ45031.1"/>
    </source>
</evidence>